<dbReference type="EMBL" id="KB822711">
    <property type="protein sequence ID" value="ETN47023.1"/>
    <property type="molecule type" value="Genomic_DNA"/>
</dbReference>
<feature type="compositionally biased region" description="Low complexity" evidence="1">
    <location>
        <begin position="94"/>
        <end position="103"/>
    </location>
</feature>
<organism evidence="2 3">
    <name type="scientific">Cyphellophora europaea (strain CBS 101466)</name>
    <name type="common">Phialophora europaea</name>
    <dbReference type="NCBI Taxonomy" id="1220924"/>
    <lineage>
        <taxon>Eukaryota</taxon>
        <taxon>Fungi</taxon>
        <taxon>Dikarya</taxon>
        <taxon>Ascomycota</taxon>
        <taxon>Pezizomycotina</taxon>
        <taxon>Eurotiomycetes</taxon>
        <taxon>Chaetothyriomycetidae</taxon>
        <taxon>Chaetothyriales</taxon>
        <taxon>Cyphellophoraceae</taxon>
        <taxon>Cyphellophora</taxon>
    </lineage>
</organism>
<dbReference type="RefSeq" id="XP_008711735.1">
    <property type="nucleotide sequence ID" value="XM_008713513.1"/>
</dbReference>
<evidence type="ECO:0000256" key="1">
    <source>
        <dbReference type="SAM" id="MobiDB-lite"/>
    </source>
</evidence>
<reference evidence="2 3" key="1">
    <citation type="submission" date="2013-03" db="EMBL/GenBank/DDBJ databases">
        <title>The Genome Sequence of Phialophora europaea CBS 101466.</title>
        <authorList>
            <consortium name="The Broad Institute Genomics Platform"/>
            <person name="Cuomo C."/>
            <person name="de Hoog S."/>
            <person name="Gorbushina A."/>
            <person name="Walker B."/>
            <person name="Young S.K."/>
            <person name="Zeng Q."/>
            <person name="Gargeya S."/>
            <person name="Fitzgerald M."/>
            <person name="Haas B."/>
            <person name="Abouelleil A."/>
            <person name="Allen A.W."/>
            <person name="Alvarado L."/>
            <person name="Arachchi H.M."/>
            <person name="Berlin A.M."/>
            <person name="Chapman S.B."/>
            <person name="Gainer-Dewar J."/>
            <person name="Goldberg J."/>
            <person name="Griggs A."/>
            <person name="Gujja S."/>
            <person name="Hansen M."/>
            <person name="Howarth C."/>
            <person name="Imamovic A."/>
            <person name="Ireland A."/>
            <person name="Larimer J."/>
            <person name="McCowan C."/>
            <person name="Murphy C."/>
            <person name="Pearson M."/>
            <person name="Poon T.W."/>
            <person name="Priest M."/>
            <person name="Roberts A."/>
            <person name="Saif S."/>
            <person name="Shea T."/>
            <person name="Sisk P."/>
            <person name="Sykes S."/>
            <person name="Wortman J."/>
            <person name="Nusbaum C."/>
            <person name="Birren B."/>
        </authorList>
    </citation>
    <scope>NUCLEOTIDE SEQUENCE [LARGE SCALE GENOMIC DNA]</scope>
    <source>
        <strain evidence="2 3">CBS 101466</strain>
    </source>
</reference>
<name>W2SG96_CYPE1</name>
<proteinExistence type="predicted"/>
<dbReference type="HOGENOM" id="CLU_1102733_0_0_1"/>
<feature type="compositionally biased region" description="Low complexity" evidence="1">
    <location>
        <begin position="112"/>
        <end position="144"/>
    </location>
</feature>
<dbReference type="OrthoDB" id="5417695at2759"/>
<dbReference type="AlphaFoldDB" id="W2SG96"/>
<evidence type="ECO:0000313" key="2">
    <source>
        <dbReference type="EMBL" id="ETN47023.1"/>
    </source>
</evidence>
<keyword evidence="3" id="KW-1185">Reference proteome</keyword>
<dbReference type="GeneID" id="19968552"/>
<dbReference type="InParanoid" id="W2SG96"/>
<evidence type="ECO:0000313" key="3">
    <source>
        <dbReference type="Proteomes" id="UP000030752"/>
    </source>
</evidence>
<gene>
    <name evidence="2" type="ORF">HMPREF1541_01213</name>
</gene>
<dbReference type="VEuPathDB" id="FungiDB:HMPREF1541_01213"/>
<feature type="region of interest" description="Disordered" evidence="1">
    <location>
        <begin position="94"/>
        <end position="148"/>
    </location>
</feature>
<dbReference type="Proteomes" id="UP000030752">
    <property type="component" value="Unassembled WGS sequence"/>
</dbReference>
<sequence length="252" mass="26852">MATLPPKFLVLSAGNVDVDVDETEAHAKGMCEVEIEAAVAKIERPLMNLPPRNRARIQMGFVGARSAYKEGGAHEEWEVRQKGWRRQWDFFPVSSSSSSNSSSYGGGGGGAASSAYASTSTTTTTTTTPTSAPAKAPDSATSTSNSLQSPTKVYTWKGSHSVLSHLPASAAATPNCHGNLKLLAPDGTLLAAWKQCRDRRILGNLYVFRRPPEKEASDVMGGGCALPTDVLVVTCLYVVVVERILWTTFFGG</sequence>
<accession>W2SG96</accession>
<protein>
    <submittedName>
        <fullName evidence="2">Uncharacterized protein</fullName>
    </submittedName>
</protein>